<dbReference type="Gene3D" id="3.40.50.2000">
    <property type="entry name" value="Glycogen Phosphorylase B"/>
    <property type="match status" value="2"/>
</dbReference>
<dbReference type="RefSeq" id="WP_062039385.1">
    <property type="nucleotide sequence ID" value="NZ_DF968182.1"/>
</dbReference>
<dbReference type="PATRIC" id="fig|1678841.3.peg.1149"/>
<evidence type="ECO:0000259" key="1">
    <source>
        <dbReference type="Pfam" id="PF02350"/>
    </source>
</evidence>
<dbReference type="PANTHER" id="PTHR43174">
    <property type="entry name" value="UDP-N-ACETYLGLUCOSAMINE 2-EPIMERASE"/>
    <property type="match status" value="1"/>
</dbReference>
<sequence length="369" mass="41212">MKIAVLTSSRADYGIYLPLLRAMEADPFFDLHLIVFGSHLSDAFGYTVELIEKDGFTIDHRIEVMPADDSPGEISAAIGKTTQAFSQIWAQSEYDLVFALGDRFEMFAAVVSGVPFNIRFGHIHGGETTLGAIDDAFRHSITLMASIHFACAEAYKERIIQIRGDKNLVFNTGALSIDLLKSCELMKQEEFMERFGVDLNQPTILSTLHPETVSYERNIVLAETFAEALLHLPGFQLVITMPNADTFGKVIREKLQQLKQLRKGVHLFENLGSIGYLSCMKYSKMLIGNTSSGFYDASYFPKWVINLGNRQKGRIRTPNIIDLEFNPVSIAETARKIAGLPVPEFEPVYGKGDAAAKMIKILKNEFTTH</sequence>
<proteinExistence type="predicted"/>
<dbReference type="OrthoDB" id="9803238at2"/>
<keyword evidence="3" id="KW-1185">Reference proteome</keyword>
<organism evidence="2">
    <name type="scientific">Lentimicrobium saccharophilum</name>
    <dbReference type="NCBI Taxonomy" id="1678841"/>
    <lineage>
        <taxon>Bacteria</taxon>
        <taxon>Pseudomonadati</taxon>
        <taxon>Bacteroidota</taxon>
        <taxon>Bacteroidia</taxon>
        <taxon>Bacteroidales</taxon>
        <taxon>Lentimicrobiaceae</taxon>
        <taxon>Lentimicrobium</taxon>
    </lineage>
</organism>
<evidence type="ECO:0000313" key="3">
    <source>
        <dbReference type="Proteomes" id="UP000053091"/>
    </source>
</evidence>
<evidence type="ECO:0000313" key="2">
    <source>
        <dbReference type="EMBL" id="GAP42876.1"/>
    </source>
</evidence>
<accession>A0A0S7BQW0</accession>
<dbReference type="InterPro" id="IPR029767">
    <property type="entry name" value="WecB-like"/>
</dbReference>
<dbReference type="NCBIfam" id="TIGR03568">
    <property type="entry name" value="NeuC_NnaA"/>
    <property type="match status" value="1"/>
</dbReference>
<dbReference type="PANTHER" id="PTHR43174:SF3">
    <property type="entry name" value="UDP-N-ACETYLGLUCOSAMINE 2-EPIMERASE"/>
    <property type="match status" value="1"/>
</dbReference>
<dbReference type="EMBL" id="DF968182">
    <property type="protein sequence ID" value="GAP42876.1"/>
    <property type="molecule type" value="Genomic_DNA"/>
</dbReference>
<dbReference type="GO" id="GO:0004553">
    <property type="term" value="F:hydrolase activity, hydrolyzing O-glycosyl compounds"/>
    <property type="evidence" value="ECO:0007669"/>
    <property type="project" value="InterPro"/>
</dbReference>
<dbReference type="AlphaFoldDB" id="A0A0S7BQW0"/>
<feature type="domain" description="UDP-N-acetylglucosamine 2-epimerase" evidence="1">
    <location>
        <begin position="22"/>
        <end position="363"/>
    </location>
</feature>
<dbReference type="Proteomes" id="UP000053091">
    <property type="component" value="Unassembled WGS sequence"/>
</dbReference>
<dbReference type="SUPFAM" id="SSF53756">
    <property type="entry name" value="UDP-Glycosyltransferase/glycogen phosphorylase"/>
    <property type="match status" value="1"/>
</dbReference>
<name>A0A0S7BQW0_9BACT</name>
<reference evidence="2" key="1">
    <citation type="journal article" date="2015" name="Genome Announc.">
        <title>Draft Genome Sequence of Bacteroidales Strain TBC1, a Novel Isolate from a Methanogenic Wastewater Treatment System.</title>
        <authorList>
            <person name="Tourlousse D.M."/>
            <person name="Matsuura N."/>
            <person name="Sun L."/>
            <person name="Toyonaga M."/>
            <person name="Kuroda K."/>
            <person name="Ohashi A."/>
            <person name="Cruz R."/>
            <person name="Yamaguchi T."/>
            <person name="Sekiguchi Y."/>
        </authorList>
    </citation>
    <scope>NUCLEOTIDE SEQUENCE [LARGE SCALE GENOMIC DNA]</scope>
    <source>
        <strain evidence="2">TBC1</strain>
    </source>
</reference>
<dbReference type="GO" id="GO:0006047">
    <property type="term" value="P:UDP-N-acetylglucosamine metabolic process"/>
    <property type="evidence" value="ECO:0007669"/>
    <property type="project" value="InterPro"/>
</dbReference>
<dbReference type="InterPro" id="IPR020004">
    <property type="entry name" value="UDP-GlcNAc_Epase"/>
</dbReference>
<protein>
    <submittedName>
        <fullName evidence="2">UDP-N-acetyl-D-glucosamine 2-epimerase, UDP-hydrolysing</fullName>
    </submittedName>
</protein>
<dbReference type="Pfam" id="PF02350">
    <property type="entry name" value="Epimerase_2"/>
    <property type="match status" value="1"/>
</dbReference>
<gene>
    <name evidence="2" type="ORF">TBC1_111016</name>
</gene>
<dbReference type="STRING" id="1678841.TBC1_111016"/>
<dbReference type="InterPro" id="IPR003331">
    <property type="entry name" value="UDP_GlcNAc_Epimerase_2_dom"/>
</dbReference>